<dbReference type="OrthoDB" id="1182309at2"/>
<proteinExistence type="predicted"/>
<evidence type="ECO:0000259" key="4">
    <source>
        <dbReference type="PROSITE" id="PS50215"/>
    </source>
</evidence>
<dbReference type="Pfam" id="PF13688">
    <property type="entry name" value="Reprolysin_5"/>
    <property type="match status" value="1"/>
</dbReference>
<evidence type="ECO:0000259" key="3">
    <source>
        <dbReference type="PROSITE" id="PS01180"/>
    </source>
</evidence>
<dbReference type="InterPro" id="IPR026444">
    <property type="entry name" value="Secre_tail"/>
</dbReference>
<organism evidence="6 7">
    <name type="scientific">Flavobacterium aciduliphilum</name>
    <dbReference type="NCBI Taxonomy" id="1101402"/>
    <lineage>
        <taxon>Bacteria</taxon>
        <taxon>Pseudomonadati</taxon>
        <taxon>Bacteroidota</taxon>
        <taxon>Flavobacteriia</taxon>
        <taxon>Flavobacteriales</taxon>
        <taxon>Flavobacteriaceae</taxon>
        <taxon>Flavobacterium</taxon>
    </lineage>
</organism>
<dbReference type="InterPro" id="IPR003961">
    <property type="entry name" value="FN3_dom"/>
</dbReference>
<dbReference type="InterPro" id="IPR013783">
    <property type="entry name" value="Ig-like_fold"/>
</dbReference>
<reference evidence="6 7" key="1">
    <citation type="submission" date="2018-06" db="EMBL/GenBank/DDBJ databases">
        <title>Genomic Encyclopedia of Archaeal and Bacterial Type Strains, Phase II (KMG-II): from individual species to whole genera.</title>
        <authorList>
            <person name="Goeker M."/>
        </authorList>
    </citation>
    <scope>NUCLEOTIDE SEQUENCE [LARGE SCALE GENOMIC DNA]</scope>
    <source>
        <strain evidence="6 7">DSM 25663</strain>
    </source>
</reference>
<feature type="domain" description="CUB" evidence="3">
    <location>
        <begin position="537"/>
        <end position="645"/>
    </location>
</feature>
<gene>
    <name evidence="6" type="ORF">CLV55_105188</name>
</gene>
<dbReference type="Gene3D" id="2.60.120.290">
    <property type="entry name" value="Spermadhesin, CUB domain"/>
    <property type="match status" value="1"/>
</dbReference>
<evidence type="ECO:0000256" key="2">
    <source>
        <dbReference type="ARBA" id="ARBA00023157"/>
    </source>
</evidence>
<dbReference type="RefSeq" id="WP_112113095.1">
    <property type="nucleotide sequence ID" value="NZ_QLSZ01000005.1"/>
</dbReference>
<dbReference type="SMART" id="SM00042">
    <property type="entry name" value="CUB"/>
    <property type="match status" value="1"/>
</dbReference>
<keyword evidence="7" id="KW-1185">Reference proteome</keyword>
<dbReference type="InterPro" id="IPR035914">
    <property type="entry name" value="Sperma_CUB_dom_sf"/>
</dbReference>
<dbReference type="Pfam" id="PF00431">
    <property type="entry name" value="CUB"/>
    <property type="match status" value="1"/>
</dbReference>
<dbReference type="InterPro" id="IPR000859">
    <property type="entry name" value="CUB_dom"/>
</dbReference>
<dbReference type="PANTHER" id="PTHR11905">
    <property type="entry name" value="ADAM A DISINTEGRIN AND METALLOPROTEASE DOMAIN"/>
    <property type="match status" value="1"/>
</dbReference>
<dbReference type="Pfam" id="PF18962">
    <property type="entry name" value="Por_Secre_tail"/>
    <property type="match status" value="1"/>
</dbReference>
<keyword evidence="2" id="KW-1015">Disulfide bond</keyword>
<feature type="domain" description="Peptidase M12B" evidence="4">
    <location>
        <begin position="210"/>
        <end position="406"/>
    </location>
</feature>
<name>A0A328YF40_9FLAO</name>
<dbReference type="CDD" id="cd00063">
    <property type="entry name" value="FN3"/>
    <property type="match status" value="1"/>
</dbReference>
<dbReference type="GO" id="GO:0004222">
    <property type="term" value="F:metalloendopeptidase activity"/>
    <property type="evidence" value="ECO:0007669"/>
    <property type="project" value="InterPro"/>
</dbReference>
<feature type="domain" description="Fibronectin type-III" evidence="5">
    <location>
        <begin position="449"/>
        <end position="536"/>
    </location>
</feature>
<comment type="caution">
    <text evidence="6">The sequence shown here is derived from an EMBL/GenBank/DDBJ whole genome shotgun (WGS) entry which is preliminary data.</text>
</comment>
<dbReference type="Gene3D" id="2.60.40.10">
    <property type="entry name" value="Immunoglobulins"/>
    <property type="match status" value="1"/>
</dbReference>
<dbReference type="EMBL" id="QLSZ01000005">
    <property type="protein sequence ID" value="RAR72618.1"/>
    <property type="molecule type" value="Genomic_DNA"/>
</dbReference>
<evidence type="ECO:0000313" key="7">
    <source>
        <dbReference type="Proteomes" id="UP000248840"/>
    </source>
</evidence>
<dbReference type="InterPro" id="IPR036116">
    <property type="entry name" value="FN3_sf"/>
</dbReference>
<dbReference type="PROSITE" id="PS50215">
    <property type="entry name" value="ADAM_MEPRO"/>
    <property type="match status" value="1"/>
</dbReference>
<dbReference type="Proteomes" id="UP000248840">
    <property type="component" value="Unassembled WGS sequence"/>
</dbReference>
<dbReference type="AlphaFoldDB" id="A0A328YF40"/>
<evidence type="ECO:0000313" key="6">
    <source>
        <dbReference type="EMBL" id="RAR72618.1"/>
    </source>
</evidence>
<evidence type="ECO:0000256" key="1">
    <source>
        <dbReference type="ARBA" id="ARBA00022729"/>
    </source>
</evidence>
<dbReference type="Gene3D" id="3.40.390.10">
    <property type="entry name" value="Collagenase (Catalytic Domain)"/>
    <property type="match status" value="1"/>
</dbReference>
<dbReference type="SUPFAM" id="SSF55486">
    <property type="entry name" value="Metalloproteases ('zincins'), catalytic domain"/>
    <property type="match status" value="1"/>
</dbReference>
<dbReference type="PANTHER" id="PTHR11905:SF159">
    <property type="entry name" value="ADAM METALLOPROTEASE"/>
    <property type="match status" value="1"/>
</dbReference>
<sequence length="732" mass="80410">MKKMASIIGFFCVFTLFSQNEVAQKVLDLQQQQKVFFRPYTPLHESANLVDSSVKKVVDNATGATIDKNIVNDVVTNRYDYLQLAIPYNGSTVLLDLYQVNLFAEGFQIDTDKQKNIPYQKGVYYRGIVNGDYTSIASINFFKDEMNGVISNDEFTNLVISKSSKKGTTNDYIIYSDAKLKVANMFTCDYEDKESVPVTPILNKSVTSTRCVTMYFEIDYDLFQQNNSNTTTTTNWMTSLFNNVQTIYANDGISVALKSMYIWTTQDPYEGVGTSSTDYLYKFNEVRPVFNGDVGQLVGIDPGGLGGVAVGINGLCSQNNFSYSDLNSTTVVPFTTYSWEVEVVTHEFGHLLGSPHTHACVWNGNNTAIDNCAPYAMGSSAEGYSCMTNPATLPSSTTKGTIMSYCHLVSNVGIKLTNGFGTQPKNRILSAVNGGTCLSTDCVNTCINTISEVSVDNVTTTTAVINWVESGTFTTWQIAVYPFGTTASNWISVTSTTYTVSNLLPDTYYVVQVRPDCTSGLISGGRTMMFVTAADFCSGIVFTDSGGISANYSDSETVVRTIIPNVPNNAISISFSEFEFEQDYDFLYIYDGNSTAATDITFGGLTGPDLPGTYTSSAPDGSLTVKYVSDQYLNYLGFVATISCIPNLSVNDHSGYIDFSYQPNPTKGMVNIHSKTDVLDVAVYNVMGQLLYQNNEAGLDKNIDISSFAEGTYFFKLKFEDNKDAVFRVIKK</sequence>
<dbReference type="GO" id="GO:0006509">
    <property type="term" value="P:membrane protein ectodomain proteolysis"/>
    <property type="evidence" value="ECO:0007669"/>
    <property type="project" value="TreeGrafter"/>
</dbReference>
<dbReference type="PROSITE" id="PS01180">
    <property type="entry name" value="CUB"/>
    <property type="match status" value="1"/>
</dbReference>
<protein>
    <submittedName>
        <fullName evidence="6">Putative secreted protein (Por secretion system target)</fullName>
    </submittedName>
</protein>
<dbReference type="Pfam" id="PF00041">
    <property type="entry name" value="fn3"/>
    <property type="match status" value="1"/>
</dbReference>
<dbReference type="CDD" id="cd00041">
    <property type="entry name" value="CUB"/>
    <property type="match status" value="1"/>
</dbReference>
<keyword evidence="1" id="KW-0732">Signal</keyword>
<dbReference type="SUPFAM" id="SSF49854">
    <property type="entry name" value="Spermadhesin, CUB domain"/>
    <property type="match status" value="1"/>
</dbReference>
<dbReference type="NCBIfam" id="TIGR04183">
    <property type="entry name" value="Por_Secre_tail"/>
    <property type="match status" value="1"/>
</dbReference>
<accession>A0A328YF40</accession>
<dbReference type="PROSITE" id="PS50853">
    <property type="entry name" value="FN3"/>
    <property type="match status" value="1"/>
</dbReference>
<dbReference type="InterPro" id="IPR024079">
    <property type="entry name" value="MetalloPept_cat_dom_sf"/>
</dbReference>
<evidence type="ECO:0000259" key="5">
    <source>
        <dbReference type="PROSITE" id="PS50853"/>
    </source>
</evidence>
<dbReference type="InterPro" id="IPR001590">
    <property type="entry name" value="Peptidase_M12B"/>
</dbReference>
<dbReference type="SUPFAM" id="SSF49265">
    <property type="entry name" value="Fibronectin type III"/>
    <property type="match status" value="1"/>
</dbReference>